<dbReference type="InterPro" id="IPR036259">
    <property type="entry name" value="MFS_trans_sf"/>
</dbReference>
<comment type="subcellular location">
    <subcellularLocation>
        <location evidence="1">Membrane</location>
        <topology evidence="1">Multi-pass membrane protein</topology>
    </subcellularLocation>
</comment>
<evidence type="ECO:0000256" key="9">
    <source>
        <dbReference type="SAM" id="Phobius"/>
    </source>
</evidence>
<dbReference type="RefSeq" id="XP_058331146.1">
    <property type="nucleotide sequence ID" value="XM_058475406.1"/>
</dbReference>
<evidence type="ECO:0000256" key="3">
    <source>
        <dbReference type="ARBA" id="ARBA00022989"/>
    </source>
</evidence>
<keyword evidence="6 9" id="KW-0472">Membrane</keyword>
<feature type="transmembrane region" description="Helical" evidence="9">
    <location>
        <begin position="698"/>
        <end position="714"/>
    </location>
</feature>
<dbReference type="GO" id="GO:0000981">
    <property type="term" value="F:DNA-binding transcription factor activity, RNA polymerase II-specific"/>
    <property type="evidence" value="ECO:0007669"/>
    <property type="project" value="InterPro"/>
</dbReference>
<feature type="transmembrane region" description="Helical" evidence="9">
    <location>
        <begin position="861"/>
        <end position="886"/>
    </location>
</feature>
<protein>
    <submittedName>
        <fullName evidence="10">Cycloheximide resistance protein</fullName>
    </submittedName>
</protein>
<accession>A0A9W9TQC1</accession>
<feature type="transmembrane region" description="Helical" evidence="9">
    <location>
        <begin position="794"/>
        <end position="816"/>
    </location>
</feature>
<dbReference type="Pfam" id="PF07690">
    <property type="entry name" value="MFS_1"/>
    <property type="match status" value="1"/>
</dbReference>
<dbReference type="InterPro" id="IPR036864">
    <property type="entry name" value="Zn2-C6_fun-type_DNA-bd_sf"/>
</dbReference>
<dbReference type="SUPFAM" id="SSF103473">
    <property type="entry name" value="MFS general substrate transporter"/>
    <property type="match status" value="1"/>
</dbReference>
<dbReference type="Proteomes" id="UP001150941">
    <property type="component" value="Unassembled WGS sequence"/>
</dbReference>
<dbReference type="Gene3D" id="1.20.1250.20">
    <property type="entry name" value="MFS general substrate transporter like domains"/>
    <property type="match status" value="1"/>
</dbReference>
<feature type="transmembrane region" description="Helical" evidence="9">
    <location>
        <begin position="837"/>
        <end position="855"/>
    </location>
</feature>
<keyword evidence="4" id="KW-0805">Transcription regulation</keyword>
<keyword evidence="2 9" id="KW-0812">Transmembrane</keyword>
<gene>
    <name evidence="10" type="ORF">N7468_006110</name>
</gene>
<comment type="caution">
    <text evidence="10">The sequence shown here is derived from an EMBL/GenBank/DDBJ whole genome shotgun (WGS) entry which is preliminary data.</text>
</comment>
<proteinExistence type="predicted"/>
<dbReference type="GO" id="GO:1990961">
    <property type="term" value="P:xenobiotic detoxification by transmembrane export across the plasma membrane"/>
    <property type="evidence" value="ECO:0007669"/>
    <property type="project" value="TreeGrafter"/>
</dbReference>
<evidence type="ECO:0000313" key="11">
    <source>
        <dbReference type="Proteomes" id="UP001150941"/>
    </source>
</evidence>
<evidence type="ECO:0000313" key="10">
    <source>
        <dbReference type="EMBL" id="KAJ5233154.1"/>
    </source>
</evidence>
<dbReference type="InterPro" id="IPR001138">
    <property type="entry name" value="Zn2Cys6_DnaBD"/>
</dbReference>
<feature type="transmembrane region" description="Helical" evidence="9">
    <location>
        <begin position="547"/>
        <end position="568"/>
    </location>
</feature>
<dbReference type="GO" id="GO:0015244">
    <property type="term" value="F:fluconazole transmembrane transporter activity"/>
    <property type="evidence" value="ECO:0007669"/>
    <property type="project" value="TreeGrafter"/>
</dbReference>
<feature type="transmembrane region" description="Helical" evidence="9">
    <location>
        <begin position="893"/>
        <end position="915"/>
    </location>
</feature>
<reference evidence="10" key="1">
    <citation type="submission" date="2022-11" db="EMBL/GenBank/DDBJ databases">
        <authorList>
            <person name="Petersen C."/>
        </authorList>
    </citation>
    <scope>NUCLEOTIDE SEQUENCE</scope>
    <source>
        <strain evidence="10">IBT 19713</strain>
    </source>
</reference>
<dbReference type="InterPro" id="IPR011701">
    <property type="entry name" value="MFS"/>
</dbReference>
<dbReference type="GeneID" id="83202709"/>
<keyword evidence="3 9" id="KW-1133">Transmembrane helix</keyword>
<dbReference type="PANTHER" id="PTHR23502">
    <property type="entry name" value="MAJOR FACILITATOR SUPERFAMILY"/>
    <property type="match status" value="1"/>
</dbReference>
<keyword evidence="7" id="KW-0804">Transcription</keyword>
<dbReference type="PANTHER" id="PTHR23502:SF23">
    <property type="entry name" value="FLUCONAZOLE RESISTANCE PROTEIN 1"/>
    <property type="match status" value="1"/>
</dbReference>
<keyword evidence="11" id="KW-1185">Reference proteome</keyword>
<dbReference type="SUPFAM" id="SSF57701">
    <property type="entry name" value="Zn2/Cys6 DNA-binding domain"/>
    <property type="match status" value="1"/>
</dbReference>
<dbReference type="GO" id="GO:0003677">
    <property type="term" value="F:DNA binding"/>
    <property type="evidence" value="ECO:0007669"/>
    <property type="project" value="UniProtKB-KW"/>
</dbReference>
<feature type="transmembrane region" description="Helical" evidence="9">
    <location>
        <begin position="629"/>
        <end position="651"/>
    </location>
</feature>
<evidence type="ECO:0000256" key="1">
    <source>
        <dbReference type="ARBA" id="ARBA00004141"/>
    </source>
</evidence>
<keyword evidence="5" id="KW-0238">DNA-binding</keyword>
<sequence length="929" mass="102619">MNPGTCAHVTSVAYPSITPRQLPLPSNERAVALQQVTMVNYGVSRACGTCRKRKLKCDEGRPEIKLRRYVCAVRSPTGSASDTETKRISDFVITSSHVPLQEGRTDFQHVGQDSLETFLKDYAVVPANPILSRGFMHRLPSLLVQADRSFILARAAQLVANASLANRTSDSNILHEARRQYVCLLRDFHHSLSHIIKEAPIEALATVVLLGLYEIVTSDGNAFGHVAHVRGIGAILTEEASPFDLHASTHLFKVANPLVIKHPLGAYKLPSVLGAPGSHESIESLDSILVQCQPLFLEASAQLQRPNLPQEALECTFEHALEIEKSFSQWDMDHSGFWKASPVGFISRSAAEASSCAYCRSGPVHTYLDAVINTYRKTRLMLLEILSRMARQLGRSEVLLGFGQQSSGLIEHILASIPYHLASDPQAYLTLIDAGATPPRGRPVGGLLLLHPLYVLPTSQSLSGPAKTYVLDVLAWIGEHMGIGQATMMAKLLHTTKKSRVLPADAAANIDAEVASRKRDRMEVTVVGWYSDDDPENPHNWSFGKKLWVAILLFVYTFSVYIGSSLYTASEDDITQVFGISDVAASLALALNPSIGRMPLYVVTFFIFVVLCVPMALVDNLAGVLMLRFLLGFFGSPCLATAGASYGDFFFSNRDALRDCSLGRGCNSWSAWHVKALGPLVGAFAVQAKGWRWSSWELLWLSAPTMVLMFFSMPETSSENILLKRAQRLRRKTLRPDLKSESEIRQARMDPRQVIFDALIKPWEMNALDPASFFECFPLVYEEMYNFNLGQLGLAFLSVLCGLCVAVCLLCAYFYYLQPKRLAKFDTVPPEARIWPGLFATFLIPIGLYLFAWTARPSLHWIISMIGIAISMCGVFVITQCMFIYLPFTYPRYAGSLFAANGFARSLLAAASILFSTPHVQCHSGIGWG</sequence>
<dbReference type="EMBL" id="JAPQKS010000004">
    <property type="protein sequence ID" value="KAJ5233154.1"/>
    <property type="molecule type" value="Genomic_DNA"/>
</dbReference>
<dbReference type="CDD" id="cd00067">
    <property type="entry name" value="GAL4"/>
    <property type="match status" value="1"/>
</dbReference>
<reference evidence="10" key="2">
    <citation type="journal article" date="2023" name="IMA Fungus">
        <title>Comparative genomic study of the Penicillium genus elucidates a diverse pangenome and 15 lateral gene transfer events.</title>
        <authorList>
            <person name="Petersen C."/>
            <person name="Sorensen T."/>
            <person name="Nielsen M.R."/>
            <person name="Sondergaard T.E."/>
            <person name="Sorensen J.L."/>
            <person name="Fitzpatrick D.A."/>
            <person name="Frisvad J.C."/>
            <person name="Nielsen K.L."/>
        </authorList>
    </citation>
    <scope>NUCLEOTIDE SEQUENCE</scope>
    <source>
        <strain evidence="10">IBT 19713</strain>
    </source>
</reference>
<evidence type="ECO:0000256" key="4">
    <source>
        <dbReference type="ARBA" id="ARBA00023015"/>
    </source>
</evidence>
<evidence type="ECO:0000256" key="6">
    <source>
        <dbReference type="ARBA" id="ARBA00023136"/>
    </source>
</evidence>
<keyword evidence="8" id="KW-0539">Nucleus</keyword>
<dbReference type="OrthoDB" id="3357846at2759"/>
<organism evidence="10 11">
    <name type="scientific">Penicillium chermesinum</name>
    <dbReference type="NCBI Taxonomy" id="63820"/>
    <lineage>
        <taxon>Eukaryota</taxon>
        <taxon>Fungi</taxon>
        <taxon>Dikarya</taxon>
        <taxon>Ascomycota</taxon>
        <taxon>Pezizomycotina</taxon>
        <taxon>Eurotiomycetes</taxon>
        <taxon>Eurotiomycetidae</taxon>
        <taxon>Eurotiales</taxon>
        <taxon>Aspergillaceae</taxon>
        <taxon>Penicillium</taxon>
    </lineage>
</organism>
<dbReference type="AlphaFoldDB" id="A0A9W9TQC1"/>
<evidence type="ECO:0000256" key="5">
    <source>
        <dbReference type="ARBA" id="ARBA00023125"/>
    </source>
</evidence>
<evidence type="ECO:0000256" key="7">
    <source>
        <dbReference type="ARBA" id="ARBA00023163"/>
    </source>
</evidence>
<evidence type="ECO:0000256" key="2">
    <source>
        <dbReference type="ARBA" id="ARBA00022692"/>
    </source>
</evidence>
<dbReference type="GO" id="GO:0005886">
    <property type="term" value="C:plasma membrane"/>
    <property type="evidence" value="ECO:0007669"/>
    <property type="project" value="TreeGrafter"/>
</dbReference>
<feature type="transmembrane region" description="Helical" evidence="9">
    <location>
        <begin position="598"/>
        <end position="617"/>
    </location>
</feature>
<dbReference type="GO" id="GO:0008270">
    <property type="term" value="F:zinc ion binding"/>
    <property type="evidence" value="ECO:0007669"/>
    <property type="project" value="InterPro"/>
</dbReference>
<evidence type="ECO:0000256" key="8">
    <source>
        <dbReference type="ARBA" id="ARBA00023242"/>
    </source>
</evidence>
<name>A0A9W9TQC1_9EURO</name>